<feature type="compositionally biased region" description="Gly residues" evidence="1">
    <location>
        <begin position="70"/>
        <end position="82"/>
    </location>
</feature>
<dbReference type="EMBL" id="JARKIE010000107">
    <property type="protein sequence ID" value="KAJ7683551.1"/>
    <property type="molecule type" value="Genomic_DNA"/>
</dbReference>
<keyword evidence="3" id="KW-1185">Reference proteome</keyword>
<reference evidence="2" key="1">
    <citation type="submission" date="2023-03" db="EMBL/GenBank/DDBJ databases">
        <title>Massive genome expansion in bonnet fungi (Mycena s.s.) driven by repeated elements and novel gene families across ecological guilds.</title>
        <authorList>
            <consortium name="Lawrence Berkeley National Laboratory"/>
            <person name="Harder C.B."/>
            <person name="Miyauchi S."/>
            <person name="Viragh M."/>
            <person name="Kuo A."/>
            <person name="Thoen E."/>
            <person name="Andreopoulos B."/>
            <person name="Lu D."/>
            <person name="Skrede I."/>
            <person name="Drula E."/>
            <person name="Henrissat B."/>
            <person name="Morin E."/>
            <person name="Kohler A."/>
            <person name="Barry K."/>
            <person name="LaButti K."/>
            <person name="Morin E."/>
            <person name="Salamov A."/>
            <person name="Lipzen A."/>
            <person name="Mereny Z."/>
            <person name="Hegedus B."/>
            <person name="Baldrian P."/>
            <person name="Stursova M."/>
            <person name="Weitz H."/>
            <person name="Taylor A."/>
            <person name="Grigoriev I.V."/>
            <person name="Nagy L.G."/>
            <person name="Martin F."/>
            <person name="Kauserud H."/>
        </authorList>
    </citation>
    <scope>NUCLEOTIDE SEQUENCE</scope>
    <source>
        <strain evidence="2">CBHHK067</strain>
    </source>
</reference>
<proteinExistence type="predicted"/>
<sequence>MMKMLDLDHALRGLIQPPPPVRPKLRPKSRDAGPLCKSMRLAYGKTIKGDEGGGARGQGKGKGNEADSGGNKGRGVHSGGARKGNKHGWADGGGAQKGNKLVEGGETCKGDELRGSHGKPTVVSMDGVSEHEKQRERALEEGRCEQVELEYEKESGGKKESEHEREQGHTIDLVGSVDKTGWPMWMQNRHTLMSACRGNEWDDIVETRITLEKAYSFQTPAAAMPRLTDLRKLANGLKQLVVLVEYAGTVMAREG</sequence>
<comment type="caution">
    <text evidence="2">The sequence shown here is derived from an EMBL/GenBank/DDBJ whole genome shotgun (WGS) entry which is preliminary data.</text>
</comment>
<feature type="compositionally biased region" description="Basic and acidic residues" evidence="1">
    <location>
        <begin position="1"/>
        <end position="11"/>
    </location>
</feature>
<feature type="compositionally biased region" description="Basic and acidic residues" evidence="1">
    <location>
        <begin position="128"/>
        <end position="168"/>
    </location>
</feature>
<evidence type="ECO:0000256" key="1">
    <source>
        <dbReference type="SAM" id="MobiDB-lite"/>
    </source>
</evidence>
<accession>A0AAD7D842</accession>
<gene>
    <name evidence="2" type="ORF">B0H17DRAFT_1205060</name>
</gene>
<dbReference type="Proteomes" id="UP001221757">
    <property type="component" value="Unassembled WGS sequence"/>
</dbReference>
<protein>
    <submittedName>
        <fullName evidence="2">Uncharacterized protein</fullName>
    </submittedName>
</protein>
<dbReference type="AlphaFoldDB" id="A0AAD7D842"/>
<name>A0AAD7D842_MYCRO</name>
<feature type="compositionally biased region" description="Basic and acidic residues" evidence="1">
    <location>
        <begin position="106"/>
        <end position="115"/>
    </location>
</feature>
<evidence type="ECO:0000313" key="3">
    <source>
        <dbReference type="Proteomes" id="UP001221757"/>
    </source>
</evidence>
<organism evidence="2 3">
    <name type="scientific">Mycena rosella</name>
    <name type="common">Pink bonnet</name>
    <name type="synonym">Agaricus rosellus</name>
    <dbReference type="NCBI Taxonomy" id="1033263"/>
    <lineage>
        <taxon>Eukaryota</taxon>
        <taxon>Fungi</taxon>
        <taxon>Dikarya</taxon>
        <taxon>Basidiomycota</taxon>
        <taxon>Agaricomycotina</taxon>
        <taxon>Agaricomycetes</taxon>
        <taxon>Agaricomycetidae</taxon>
        <taxon>Agaricales</taxon>
        <taxon>Marasmiineae</taxon>
        <taxon>Mycenaceae</taxon>
        <taxon>Mycena</taxon>
    </lineage>
</organism>
<evidence type="ECO:0000313" key="2">
    <source>
        <dbReference type="EMBL" id="KAJ7683551.1"/>
    </source>
</evidence>
<feature type="region of interest" description="Disordered" evidence="1">
    <location>
        <begin position="1"/>
        <end position="168"/>
    </location>
</feature>